<dbReference type="Pfam" id="PF00069">
    <property type="entry name" value="Pkinase"/>
    <property type="match status" value="1"/>
</dbReference>
<evidence type="ECO:0000256" key="19">
    <source>
        <dbReference type="ARBA" id="ARBA00047899"/>
    </source>
</evidence>
<evidence type="ECO:0000256" key="12">
    <source>
        <dbReference type="ARBA" id="ARBA00022777"/>
    </source>
</evidence>
<comment type="similarity">
    <text evidence="2">Belongs to the protein kinase superfamily. AGC Ser/Thr protein kinase family. cGMP subfamily.</text>
</comment>
<dbReference type="PROSITE" id="PS50011">
    <property type="entry name" value="PROTEIN_KINASE_DOM"/>
    <property type="match status" value="1"/>
</dbReference>
<dbReference type="PROSITE" id="PS00108">
    <property type="entry name" value="PROTEIN_KINASE_ST"/>
    <property type="match status" value="1"/>
</dbReference>
<dbReference type="CDD" id="cd00038">
    <property type="entry name" value="CAP_ED"/>
    <property type="match status" value="3"/>
</dbReference>
<dbReference type="InterPro" id="IPR017441">
    <property type="entry name" value="Protein_kinase_ATP_BS"/>
</dbReference>
<evidence type="ECO:0000256" key="15">
    <source>
        <dbReference type="ARBA" id="ARBA00022992"/>
    </source>
</evidence>
<protein>
    <recommendedName>
        <fullName evidence="16">cGMP-dependent protein kinase</fullName>
        <ecNumber evidence="4">2.7.11.1</ecNumber>
        <ecNumber evidence="3">2.7.11.12</ecNumber>
    </recommendedName>
</protein>
<feature type="domain" description="Cyclic nucleotide-binding" evidence="23">
    <location>
        <begin position="201"/>
        <end position="300"/>
    </location>
</feature>
<dbReference type="SMART" id="SM00220">
    <property type="entry name" value="S_TKc"/>
    <property type="match status" value="1"/>
</dbReference>
<keyword evidence="5" id="KW-0963">Cytoplasm</keyword>
<evidence type="ECO:0000259" key="22">
    <source>
        <dbReference type="PROSITE" id="PS50011"/>
    </source>
</evidence>
<dbReference type="InterPro" id="IPR000961">
    <property type="entry name" value="AGC-kinase_C"/>
</dbReference>
<comment type="cofactor">
    <cofactor evidence="1">
        <name>Mg(2+)</name>
        <dbReference type="ChEBI" id="CHEBI:18420"/>
    </cofactor>
</comment>
<dbReference type="GO" id="GO:0005524">
    <property type="term" value="F:ATP binding"/>
    <property type="evidence" value="ECO:0007669"/>
    <property type="project" value="UniProtKB-UniRule"/>
</dbReference>
<sequence length="863" mass="98695">MEPLKKPEGPFKYKVVIQDTDFRSEIKKCIEKRFEARPIIPKNKAKTALNNEIETLSCATLKKHKKTFQDVEAISRALNKHFIFTNLSLDARVKLIAKMNIYHYEQKQFIVKQNSYGIHFFIIAKGKVEVWVDGKEVNILSSGDSFGELALLHDFPRSASIITLTSTYVWILHRDEFKQAIRKINQINYQENKNFLEALPLFANLTSEQKNGLLESLTESKYRPSQKIVTEGEMGGICYFIKEGTVRCTKNGEVVGEISQGGYFGEQSLLSNSVRTATVSAKTETKCIGLSRENLEAVLGSALERVIIENSVQIIFSKSLVLRELDKQQRNSLCKYMRMMKLTNGQVLISAGTARNASIYLVLQGGLKSQSGLCVKALECLGDVEVFSRCEGTFQENYIVNGDSQIGVISREQFEQILGIFSTNLKQDEVKALKLISIFKTLPQNKFLSIVKSFVQNEFEDKEVIFQQNSPGDCLFVIKEGKVDIMQDGVHLRTETKYDYFGERSLLFDEARTASAVANGQVVCWTLSRQDFTKNLHDTMKIRLMKRIEMQDTSLEIPNLKFIKVLGKGTFGTVFLVQDDIKNRLFALKVMLKVNIQKYELQSFVDLETRILTNLDNDMVLKLVKPIEDSLRIYLLMEYVRGSCMFDTIRELNLLSESDSRFYTACLIVILEYLHDRDVVYRDLKPENIIIDEQGYPKLIDFGCSKILQGRTYTVVGTPHYMAPEIIIGKGYSFQVDYWSLGVILYELLFGTVPFGYDQDDPYYIYESILQRRLVFSNSIRTTQKVQDLIEQLLSLNPVVRNGGSGERLKQNSWFSGLDWDTVYSKEINPPHIPQINEIETDNLKNSCTLEQAIFSECIVLEY</sequence>
<dbReference type="Gene3D" id="3.30.200.20">
    <property type="entry name" value="Phosphorylase Kinase, domain 1"/>
    <property type="match status" value="1"/>
</dbReference>
<gene>
    <name evidence="25" type="ORF">SteCoe_11724</name>
</gene>
<feature type="domain" description="Cyclic nucleotide-binding" evidence="23">
    <location>
        <begin position="83"/>
        <end position="198"/>
    </location>
</feature>
<dbReference type="FunFam" id="1.10.510.10:FF:000024">
    <property type="entry name" value="Probable serine/threonine-protein kinase cot-1"/>
    <property type="match status" value="1"/>
</dbReference>
<dbReference type="PANTHER" id="PTHR24353">
    <property type="entry name" value="CYCLIC NUCLEOTIDE-DEPENDENT PROTEIN KINASE"/>
    <property type="match status" value="1"/>
</dbReference>
<dbReference type="AlphaFoldDB" id="A0A1R2CCK4"/>
<feature type="domain" description="Cyclic nucleotide-binding" evidence="23">
    <location>
        <begin position="438"/>
        <end position="543"/>
    </location>
</feature>
<dbReference type="InterPro" id="IPR008271">
    <property type="entry name" value="Ser/Thr_kinase_AS"/>
</dbReference>
<dbReference type="Pfam" id="PF00027">
    <property type="entry name" value="cNMP_binding"/>
    <property type="match status" value="3"/>
</dbReference>
<keyword evidence="8" id="KW-0597">Phosphoprotein</keyword>
<dbReference type="SUPFAM" id="SSF51206">
    <property type="entry name" value="cAMP-binding domain-like"/>
    <property type="match status" value="4"/>
</dbReference>
<comment type="caution">
    <text evidence="25">The sequence shown here is derived from an EMBL/GenBank/DDBJ whole genome shotgun (WGS) entry which is preliminary data.</text>
</comment>
<keyword evidence="26" id="KW-1185">Reference proteome</keyword>
<evidence type="ECO:0000256" key="18">
    <source>
        <dbReference type="ARBA" id="ARBA00047462"/>
    </source>
</evidence>
<evidence type="ECO:0000256" key="5">
    <source>
        <dbReference type="ARBA" id="ARBA00022490"/>
    </source>
</evidence>
<dbReference type="SUPFAM" id="SSF56112">
    <property type="entry name" value="Protein kinase-like (PK-like)"/>
    <property type="match status" value="1"/>
</dbReference>
<evidence type="ECO:0000313" key="26">
    <source>
        <dbReference type="Proteomes" id="UP000187209"/>
    </source>
</evidence>
<evidence type="ECO:0000256" key="20">
    <source>
        <dbReference type="ARBA" id="ARBA00048679"/>
    </source>
</evidence>
<keyword evidence="6" id="KW-0723">Serine/threonine-protein kinase</keyword>
<keyword evidence="13 21" id="KW-0067">ATP-binding</keyword>
<proteinExistence type="inferred from homology"/>
<dbReference type="Gene3D" id="2.60.120.10">
    <property type="entry name" value="Jelly Rolls"/>
    <property type="match status" value="4"/>
</dbReference>
<dbReference type="GO" id="GO:0004692">
    <property type="term" value="F:cGMP-dependent protein kinase activity"/>
    <property type="evidence" value="ECO:0007669"/>
    <property type="project" value="UniProtKB-EC"/>
</dbReference>
<dbReference type="PROSITE" id="PS00107">
    <property type="entry name" value="PROTEIN_KINASE_ATP"/>
    <property type="match status" value="1"/>
</dbReference>
<dbReference type="GO" id="GO:0046872">
    <property type="term" value="F:metal ion binding"/>
    <property type="evidence" value="ECO:0007669"/>
    <property type="project" value="UniProtKB-KW"/>
</dbReference>
<evidence type="ECO:0000256" key="10">
    <source>
        <dbReference type="ARBA" id="ARBA00022723"/>
    </source>
</evidence>
<dbReference type="EMBL" id="MPUH01000197">
    <property type="protein sequence ID" value="OMJ86715.1"/>
    <property type="molecule type" value="Genomic_DNA"/>
</dbReference>
<dbReference type="GO" id="GO:0004691">
    <property type="term" value="F:cAMP-dependent protein kinase activity"/>
    <property type="evidence" value="ECO:0007669"/>
    <property type="project" value="TreeGrafter"/>
</dbReference>
<dbReference type="Proteomes" id="UP000187209">
    <property type="component" value="Unassembled WGS sequence"/>
</dbReference>
<comment type="catalytic activity">
    <reaction evidence="17">
        <text>L-threonyl-[protein] + ATP = O-phospho-L-threonyl-[protein] + ADP + H(+)</text>
        <dbReference type="Rhea" id="RHEA:46608"/>
        <dbReference type="Rhea" id="RHEA-COMP:11060"/>
        <dbReference type="Rhea" id="RHEA-COMP:11605"/>
        <dbReference type="ChEBI" id="CHEBI:15378"/>
        <dbReference type="ChEBI" id="CHEBI:30013"/>
        <dbReference type="ChEBI" id="CHEBI:30616"/>
        <dbReference type="ChEBI" id="CHEBI:61977"/>
        <dbReference type="ChEBI" id="CHEBI:456216"/>
        <dbReference type="EC" id="2.7.11.12"/>
    </reaction>
</comment>
<evidence type="ECO:0000256" key="16">
    <source>
        <dbReference type="ARBA" id="ARBA00024113"/>
    </source>
</evidence>
<feature type="domain" description="Protein kinase" evidence="22">
    <location>
        <begin position="560"/>
        <end position="815"/>
    </location>
</feature>
<evidence type="ECO:0000256" key="4">
    <source>
        <dbReference type="ARBA" id="ARBA00012513"/>
    </source>
</evidence>
<dbReference type="InterPro" id="IPR000719">
    <property type="entry name" value="Prot_kinase_dom"/>
</dbReference>
<evidence type="ECO:0000256" key="9">
    <source>
        <dbReference type="ARBA" id="ARBA00022679"/>
    </source>
</evidence>
<evidence type="ECO:0000256" key="3">
    <source>
        <dbReference type="ARBA" id="ARBA00012428"/>
    </source>
</evidence>
<feature type="binding site" evidence="21">
    <location>
        <position position="589"/>
    </location>
    <ligand>
        <name>ATP</name>
        <dbReference type="ChEBI" id="CHEBI:30616"/>
    </ligand>
</feature>
<evidence type="ECO:0000259" key="24">
    <source>
        <dbReference type="PROSITE" id="PS51285"/>
    </source>
</evidence>
<keyword evidence="10" id="KW-0479">Metal-binding</keyword>
<dbReference type="InterPro" id="IPR011009">
    <property type="entry name" value="Kinase-like_dom_sf"/>
</dbReference>
<keyword evidence="12" id="KW-0418">Kinase</keyword>
<name>A0A1R2CCK4_9CILI</name>
<evidence type="ECO:0000256" key="13">
    <source>
        <dbReference type="ARBA" id="ARBA00022840"/>
    </source>
</evidence>
<keyword evidence="14" id="KW-0460">Magnesium</keyword>
<dbReference type="PRINTS" id="PR00103">
    <property type="entry name" value="CAMPKINASE"/>
</dbReference>
<evidence type="ECO:0000259" key="23">
    <source>
        <dbReference type="PROSITE" id="PS50042"/>
    </source>
</evidence>
<evidence type="ECO:0000256" key="17">
    <source>
        <dbReference type="ARBA" id="ARBA00047298"/>
    </source>
</evidence>
<dbReference type="GO" id="GO:0007010">
    <property type="term" value="P:cytoskeleton organization"/>
    <property type="evidence" value="ECO:0007669"/>
    <property type="project" value="UniProtKB-ARBA"/>
</dbReference>
<feature type="domain" description="AGC-kinase C-terminal" evidence="24">
    <location>
        <begin position="816"/>
        <end position="863"/>
    </location>
</feature>
<comment type="catalytic activity">
    <reaction evidence="18">
        <text>L-seryl-[protein] + ATP = O-phospho-L-seryl-[protein] + ADP + H(+)</text>
        <dbReference type="Rhea" id="RHEA:17989"/>
        <dbReference type="Rhea" id="RHEA-COMP:9863"/>
        <dbReference type="Rhea" id="RHEA-COMP:11604"/>
        <dbReference type="ChEBI" id="CHEBI:15378"/>
        <dbReference type="ChEBI" id="CHEBI:29999"/>
        <dbReference type="ChEBI" id="CHEBI:30616"/>
        <dbReference type="ChEBI" id="CHEBI:83421"/>
        <dbReference type="ChEBI" id="CHEBI:456216"/>
        <dbReference type="EC" id="2.7.11.12"/>
    </reaction>
</comment>
<dbReference type="GO" id="GO:0005952">
    <property type="term" value="C:cAMP-dependent protein kinase complex"/>
    <property type="evidence" value="ECO:0007669"/>
    <property type="project" value="TreeGrafter"/>
</dbReference>
<evidence type="ECO:0000256" key="2">
    <source>
        <dbReference type="ARBA" id="ARBA00006352"/>
    </source>
</evidence>
<organism evidence="25 26">
    <name type="scientific">Stentor coeruleus</name>
    <dbReference type="NCBI Taxonomy" id="5963"/>
    <lineage>
        <taxon>Eukaryota</taxon>
        <taxon>Sar</taxon>
        <taxon>Alveolata</taxon>
        <taxon>Ciliophora</taxon>
        <taxon>Postciliodesmatophora</taxon>
        <taxon>Heterotrichea</taxon>
        <taxon>Heterotrichida</taxon>
        <taxon>Stentoridae</taxon>
        <taxon>Stentor</taxon>
    </lineage>
</organism>
<reference evidence="25 26" key="1">
    <citation type="submission" date="2016-11" db="EMBL/GenBank/DDBJ databases">
        <title>The macronuclear genome of Stentor coeruleus: a giant cell with tiny introns.</title>
        <authorList>
            <person name="Slabodnick M."/>
            <person name="Ruby J.G."/>
            <person name="Reiff S.B."/>
            <person name="Swart E.C."/>
            <person name="Gosai S."/>
            <person name="Prabakaran S."/>
            <person name="Witkowska E."/>
            <person name="Larue G.E."/>
            <person name="Fisher S."/>
            <person name="Freeman R.M."/>
            <person name="Gunawardena J."/>
            <person name="Chu W."/>
            <person name="Stover N.A."/>
            <person name="Gregory B.D."/>
            <person name="Nowacki M."/>
            <person name="Derisi J."/>
            <person name="Roy S.W."/>
            <person name="Marshall W.F."/>
            <person name="Sood P."/>
        </authorList>
    </citation>
    <scope>NUCLEOTIDE SEQUENCE [LARGE SCALE GENOMIC DNA]</scope>
    <source>
        <strain evidence="25">WM001</strain>
    </source>
</reference>
<evidence type="ECO:0000256" key="7">
    <source>
        <dbReference type="ARBA" id="ARBA00022535"/>
    </source>
</evidence>
<keyword evidence="9" id="KW-0808">Transferase</keyword>
<evidence type="ECO:0000256" key="1">
    <source>
        <dbReference type="ARBA" id="ARBA00001946"/>
    </source>
</evidence>
<dbReference type="InterPro" id="IPR000595">
    <property type="entry name" value="cNMP-bd_dom"/>
</dbReference>
<dbReference type="Gene3D" id="1.10.510.10">
    <property type="entry name" value="Transferase(Phosphotransferase) domain 1"/>
    <property type="match status" value="1"/>
</dbReference>
<dbReference type="InterPro" id="IPR014710">
    <property type="entry name" value="RmlC-like_jellyroll"/>
</dbReference>
<dbReference type="EC" id="2.7.11.12" evidence="3"/>
<dbReference type="PROSITE" id="PS00889">
    <property type="entry name" value="CNMP_BINDING_2"/>
    <property type="match status" value="3"/>
</dbReference>
<dbReference type="EC" id="2.7.11.1" evidence="4"/>
<evidence type="ECO:0000256" key="8">
    <source>
        <dbReference type="ARBA" id="ARBA00022553"/>
    </source>
</evidence>
<dbReference type="InterPro" id="IPR018488">
    <property type="entry name" value="cNMP-bd_CS"/>
</dbReference>
<dbReference type="PANTHER" id="PTHR24353:SF37">
    <property type="entry name" value="CAMP-DEPENDENT PROTEIN KINASE CATALYTIC SUBUNIT PRKX"/>
    <property type="match status" value="1"/>
</dbReference>
<evidence type="ECO:0000256" key="11">
    <source>
        <dbReference type="ARBA" id="ARBA00022741"/>
    </source>
</evidence>
<dbReference type="SMART" id="SM00100">
    <property type="entry name" value="cNMP"/>
    <property type="match status" value="3"/>
</dbReference>
<comment type="catalytic activity">
    <reaction evidence="20">
        <text>L-seryl-[protein] + ATP = O-phospho-L-seryl-[protein] + ADP + H(+)</text>
        <dbReference type="Rhea" id="RHEA:17989"/>
        <dbReference type="Rhea" id="RHEA-COMP:9863"/>
        <dbReference type="Rhea" id="RHEA-COMP:11604"/>
        <dbReference type="ChEBI" id="CHEBI:15378"/>
        <dbReference type="ChEBI" id="CHEBI:29999"/>
        <dbReference type="ChEBI" id="CHEBI:30616"/>
        <dbReference type="ChEBI" id="CHEBI:83421"/>
        <dbReference type="ChEBI" id="CHEBI:456216"/>
        <dbReference type="EC" id="2.7.11.1"/>
    </reaction>
</comment>
<dbReference type="GO" id="GO:0030553">
    <property type="term" value="F:cGMP binding"/>
    <property type="evidence" value="ECO:0007669"/>
    <property type="project" value="UniProtKB-KW"/>
</dbReference>
<keyword evidence="11 21" id="KW-0547">Nucleotide-binding</keyword>
<dbReference type="PROSITE" id="PS51285">
    <property type="entry name" value="AGC_KINASE_CTER"/>
    <property type="match status" value="1"/>
</dbReference>
<dbReference type="InterPro" id="IPR018490">
    <property type="entry name" value="cNMP-bd_dom_sf"/>
</dbReference>
<keyword evidence="7" id="KW-0140">cGMP</keyword>
<comment type="catalytic activity">
    <reaction evidence="19">
        <text>L-threonyl-[protein] + ATP = O-phospho-L-threonyl-[protein] + ADP + H(+)</text>
        <dbReference type="Rhea" id="RHEA:46608"/>
        <dbReference type="Rhea" id="RHEA-COMP:11060"/>
        <dbReference type="Rhea" id="RHEA-COMP:11605"/>
        <dbReference type="ChEBI" id="CHEBI:15378"/>
        <dbReference type="ChEBI" id="CHEBI:30013"/>
        <dbReference type="ChEBI" id="CHEBI:30616"/>
        <dbReference type="ChEBI" id="CHEBI:61977"/>
        <dbReference type="ChEBI" id="CHEBI:456216"/>
        <dbReference type="EC" id="2.7.11.1"/>
    </reaction>
</comment>
<accession>A0A1R2CCK4</accession>
<keyword evidence="15" id="KW-0142">cGMP-binding</keyword>
<evidence type="ECO:0000256" key="6">
    <source>
        <dbReference type="ARBA" id="ARBA00022527"/>
    </source>
</evidence>
<evidence type="ECO:0000256" key="14">
    <source>
        <dbReference type="ARBA" id="ARBA00022842"/>
    </source>
</evidence>
<evidence type="ECO:0000256" key="21">
    <source>
        <dbReference type="PROSITE-ProRule" id="PRU10141"/>
    </source>
</evidence>
<dbReference type="OrthoDB" id="100546at2759"/>
<evidence type="ECO:0000313" key="25">
    <source>
        <dbReference type="EMBL" id="OMJ86715.1"/>
    </source>
</evidence>
<dbReference type="PROSITE" id="PS50042">
    <property type="entry name" value="CNMP_BINDING_3"/>
    <property type="match status" value="3"/>
</dbReference>